<organism evidence="1">
    <name type="scientific">uncultured Caudovirales phage</name>
    <dbReference type="NCBI Taxonomy" id="2100421"/>
    <lineage>
        <taxon>Viruses</taxon>
        <taxon>Duplodnaviria</taxon>
        <taxon>Heunggongvirae</taxon>
        <taxon>Uroviricota</taxon>
        <taxon>Caudoviricetes</taxon>
        <taxon>Peduoviridae</taxon>
        <taxon>Maltschvirus</taxon>
        <taxon>Maltschvirus maltsch</taxon>
    </lineage>
</organism>
<dbReference type="EMBL" id="LR796810">
    <property type="protein sequence ID" value="CAB4167448.1"/>
    <property type="molecule type" value="Genomic_DNA"/>
</dbReference>
<sequence>MTSITFPIDEANRQTTYTKGADGIWKGAERYTLQANQIEFIEVDEDLAEALEKILAREIKNLADSGHNPTSLEIILPNPRH</sequence>
<protein>
    <submittedName>
        <fullName evidence="1">Uncharacterized protein</fullName>
    </submittedName>
</protein>
<name>A0A6J5PDX3_9CAUD</name>
<accession>A0A6J5PDX3</accession>
<evidence type="ECO:0000313" key="1">
    <source>
        <dbReference type="EMBL" id="CAB4167448.1"/>
    </source>
</evidence>
<gene>
    <name evidence="1" type="ORF">UFOVP861_23</name>
</gene>
<reference evidence="1" key="1">
    <citation type="submission" date="2020-04" db="EMBL/GenBank/DDBJ databases">
        <authorList>
            <person name="Chiriac C."/>
            <person name="Salcher M."/>
            <person name="Ghai R."/>
            <person name="Kavagutti S V."/>
        </authorList>
    </citation>
    <scope>NUCLEOTIDE SEQUENCE</scope>
</reference>
<proteinExistence type="predicted"/>